<evidence type="ECO:0000256" key="1">
    <source>
        <dbReference type="SAM" id="SignalP"/>
    </source>
</evidence>
<reference evidence="2 3" key="1">
    <citation type="submission" date="2020-12" db="EMBL/GenBank/DDBJ databases">
        <title>Comparative genome analysis of fungal antagonists Marinomonas ostreistagni 398 and M. spartinae 468.</title>
        <authorList>
            <person name="Fields J.L."/>
            <person name="Mavrodi O.V."/>
            <person name="Biber P.D."/>
            <person name="Indest K.J."/>
            <person name="Mavrodi D.V."/>
        </authorList>
    </citation>
    <scope>NUCLEOTIDE SEQUENCE [LARGE SCALE GENOMIC DNA]</scope>
    <source>
        <strain evidence="2 3">USM7</strain>
    </source>
</reference>
<comment type="caution">
    <text evidence="2">The sequence shown here is derived from an EMBL/GenBank/DDBJ whole genome shotgun (WGS) entry which is preliminary data.</text>
</comment>
<dbReference type="RefSeq" id="WP_199463250.1">
    <property type="nucleotide sequence ID" value="NZ_JAEMUH010000012.1"/>
</dbReference>
<protein>
    <submittedName>
        <fullName evidence="2">Uncharacterized protein</fullName>
    </submittedName>
</protein>
<gene>
    <name evidence="2" type="ORF">JHD44_13240</name>
</gene>
<keyword evidence="1" id="KW-0732">Signal</keyword>
<accession>A0ABS0ZDD0</accession>
<feature type="chain" id="PRO_5047211116" evidence="1">
    <location>
        <begin position="22"/>
        <end position="89"/>
    </location>
</feature>
<keyword evidence="3" id="KW-1185">Reference proteome</keyword>
<dbReference type="EMBL" id="JAEMUH010000012">
    <property type="protein sequence ID" value="MBJ7551654.1"/>
    <property type="molecule type" value="Genomic_DNA"/>
</dbReference>
<sequence>MNIKTSALIAALTLSASASFAASDHNIQDDIYDAQAQAKALSAQLETMGIESNPNVEFAQPTTLSQKLDAYETKIDELQGQFDSAHMSN</sequence>
<organism evidence="2 3">
    <name type="scientific">Marinomonas ostreistagni</name>
    <dbReference type="NCBI Taxonomy" id="359209"/>
    <lineage>
        <taxon>Bacteria</taxon>
        <taxon>Pseudomonadati</taxon>
        <taxon>Pseudomonadota</taxon>
        <taxon>Gammaproteobacteria</taxon>
        <taxon>Oceanospirillales</taxon>
        <taxon>Oceanospirillaceae</taxon>
        <taxon>Marinomonas</taxon>
    </lineage>
</organism>
<evidence type="ECO:0000313" key="2">
    <source>
        <dbReference type="EMBL" id="MBJ7551654.1"/>
    </source>
</evidence>
<proteinExistence type="predicted"/>
<evidence type="ECO:0000313" key="3">
    <source>
        <dbReference type="Proteomes" id="UP000598488"/>
    </source>
</evidence>
<feature type="signal peptide" evidence="1">
    <location>
        <begin position="1"/>
        <end position="21"/>
    </location>
</feature>
<name>A0ABS0ZDD0_9GAMM</name>
<dbReference type="Proteomes" id="UP000598488">
    <property type="component" value="Unassembled WGS sequence"/>
</dbReference>